<organism evidence="3 5">
    <name type="scientific">Corynebacterium flavescens</name>
    <dbReference type="NCBI Taxonomy" id="28028"/>
    <lineage>
        <taxon>Bacteria</taxon>
        <taxon>Bacillati</taxon>
        <taxon>Actinomycetota</taxon>
        <taxon>Actinomycetes</taxon>
        <taxon>Mycobacteriales</taxon>
        <taxon>Corynebacteriaceae</taxon>
        <taxon>Corynebacterium</taxon>
    </lineage>
</organism>
<dbReference type="STRING" id="28028.CFLV_03620"/>
<evidence type="ECO:0000313" key="6">
    <source>
        <dbReference type="Proteomes" id="UP000315353"/>
    </source>
</evidence>
<reference evidence="3 5" key="1">
    <citation type="submission" date="2014-08" db="EMBL/GenBank/DDBJ databases">
        <title>Complete genome sequence of Corynebacterium flavescens OJ8(T)(=DSM 20296(T)), isolated from cheese.</title>
        <authorList>
            <person name="Ruckert C."/>
            <person name="Albersmeier A."/>
            <person name="Winkler A."/>
            <person name="Kalinowski J."/>
        </authorList>
    </citation>
    <scope>NUCLEOTIDE SEQUENCE [LARGE SCALE GENOMIC DNA]</scope>
    <source>
        <strain evidence="3 5">OJ8</strain>
    </source>
</reference>
<feature type="compositionally biased region" description="Low complexity" evidence="1">
    <location>
        <begin position="35"/>
        <end position="67"/>
    </location>
</feature>
<dbReference type="GeneID" id="82879809"/>
<proteinExistence type="predicted"/>
<feature type="chain" id="PRO_5038850455" description="Beta-N-acetylglucosaminidase" evidence="2">
    <location>
        <begin position="25"/>
        <end position="212"/>
    </location>
</feature>
<evidence type="ECO:0000256" key="2">
    <source>
        <dbReference type="SAM" id="SignalP"/>
    </source>
</evidence>
<evidence type="ECO:0000313" key="3">
    <source>
        <dbReference type="EMBL" id="APT86369.1"/>
    </source>
</evidence>
<evidence type="ECO:0000313" key="4">
    <source>
        <dbReference type="EMBL" id="GEB97548.1"/>
    </source>
</evidence>
<evidence type="ECO:0008006" key="7">
    <source>
        <dbReference type="Google" id="ProtNLM"/>
    </source>
</evidence>
<dbReference type="KEGG" id="cfc:CFLV_03620"/>
<name>A0A1L7CKP0_CORFL</name>
<evidence type="ECO:0000313" key="5">
    <source>
        <dbReference type="Proteomes" id="UP000185479"/>
    </source>
</evidence>
<dbReference type="EMBL" id="CP009246">
    <property type="protein sequence ID" value="APT86369.1"/>
    <property type="molecule type" value="Genomic_DNA"/>
</dbReference>
<protein>
    <recommendedName>
        <fullName evidence="7">Beta-N-acetylglucosaminidase</fullName>
    </recommendedName>
</protein>
<dbReference type="AlphaFoldDB" id="A0A1L7CKP0"/>
<evidence type="ECO:0000256" key="1">
    <source>
        <dbReference type="SAM" id="MobiDB-lite"/>
    </source>
</evidence>
<dbReference type="EMBL" id="BJNB01000012">
    <property type="protein sequence ID" value="GEB97548.1"/>
    <property type="molecule type" value="Genomic_DNA"/>
</dbReference>
<reference evidence="4 6" key="2">
    <citation type="submission" date="2019-06" db="EMBL/GenBank/DDBJ databases">
        <title>Whole genome shotgun sequence of Corynebacterium flavescens NBRC 14136.</title>
        <authorList>
            <person name="Hosoyama A."/>
            <person name="Uohara A."/>
            <person name="Ohji S."/>
            <person name="Ichikawa N."/>
        </authorList>
    </citation>
    <scope>NUCLEOTIDE SEQUENCE [LARGE SCALE GENOMIC DNA]</scope>
    <source>
        <strain evidence="4 6">NBRC 14136</strain>
    </source>
</reference>
<dbReference type="RefSeq" id="WP_075729362.1">
    <property type="nucleotide sequence ID" value="NZ_BJNB01000012.1"/>
</dbReference>
<feature type="signal peptide" evidence="2">
    <location>
        <begin position="1"/>
        <end position="24"/>
    </location>
</feature>
<sequence length="212" mass="22314">MRNRAVHRLTGAAALGLSLGLFLAGCSTRDEDPAASDSSTPETTASSTSAQDSSASASSTEASASESGNRSEEAASQSSEPADSTRSESRQVKSVADAQKIFGSLAPDTVFAEFDRCDPAGVKDSYNCSGPEIGQFQFFKSQSKASQTTQVLTELRSSRVVEDDGDRVVGWSTLGTTAVITVVDNKEGLVMQQMISTDQEDPEDRIKELGLA</sequence>
<keyword evidence="2" id="KW-0732">Signal</keyword>
<dbReference type="Proteomes" id="UP000185479">
    <property type="component" value="Chromosome"/>
</dbReference>
<dbReference type="PROSITE" id="PS51257">
    <property type="entry name" value="PROKAR_LIPOPROTEIN"/>
    <property type="match status" value="1"/>
</dbReference>
<feature type="region of interest" description="Disordered" evidence="1">
    <location>
        <begin position="28"/>
        <end position="92"/>
    </location>
</feature>
<keyword evidence="5" id="KW-1185">Reference proteome</keyword>
<gene>
    <name evidence="4" type="ORF">CFL01nite_10430</name>
    <name evidence="3" type="ORF">CFLV_03620</name>
</gene>
<dbReference type="Proteomes" id="UP000315353">
    <property type="component" value="Unassembled WGS sequence"/>
</dbReference>
<accession>A0A1L7CKP0</accession>